<evidence type="ECO:0000259" key="3">
    <source>
        <dbReference type="Pfam" id="PF00155"/>
    </source>
</evidence>
<evidence type="ECO:0000256" key="2">
    <source>
        <dbReference type="ARBA" id="ARBA00022898"/>
    </source>
</evidence>
<dbReference type="EMBL" id="QICS01000001">
    <property type="protein sequence ID" value="PXV95804.1"/>
    <property type="molecule type" value="Genomic_DNA"/>
</dbReference>
<evidence type="ECO:0000313" key="5">
    <source>
        <dbReference type="EMBL" id="RDY33133.1"/>
    </source>
</evidence>
<keyword evidence="6" id="KW-1185">Reference proteome</keyword>
<dbReference type="InterPro" id="IPR015424">
    <property type="entry name" value="PyrdxlP-dep_Trfase"/>
</dbReference>
<proteinExistence type="predicted"/>
<comment type="cofactor">
    <cofactor evidence="1">
        <name>pyridoxal 5'-phosphate</name>
        <dbReference type="ChEBI" id="CHEBI:597326"/>
    </cofactor>
</comment>
<organism evidence="4 7">
    <name type="scientific">Lachnotalea glycerini</name>
    <dbReference type="NCBI Taxonomy" id="1763509"/>
    <lineage>
        <taxon>Bacteria</taxon>
        <taxon>Bacillati</taxon>
        <taxon>Bacillota</taxon>
        <taxon>Clostridia</taxon>
        <taxon>Lachnospirales</taxon>
        <taxon>Lachnospiraceae</taxon>
        <taxon>Lachnotalea</taxon>
    </lineage>
</organism>
<dbReference type="SUPFAM" id="SSF53383">
    <property type="entry name" value="PLP-dependent transferases"/>
    <property type="match status" value="1"/>
</dbReference>
<evidence type="ECO:0000313" key="6">
    <source>
        <dbReference type="Proteomes" id="UP000216411"/>
    </source>
</evidence>
<keyword evidence="5" id="KW-0808">Transferase</keyword>
<protein>
    <submittedName>
        <fullName evidence="5">Aminotransferase class I/II-fold pyridoxal phosphate-dependent enzyme</fullName>
    </submittedName>
    <submittedName>
        <fullName evidence="4">L-threonine O-3-phosphate decarboxylase</fullName>
    </submittedName>
</protein>
<keyword evidence="2" id="KW-0663">Pyridoxal phosphate</keyword>
<dbReference type="InterPro" id="IPR015421">
    <property type="entry name" value="PyrdxlP-dep_Trfase_major"/>
</dbReference>
<dbReference type="GO" id="GO:0030170">
    <property type="term" value="F:pyridoxal phosphate binding"/>
    <property type="evidence" value="ECO:0007669"/>
    <property type="project" value="InterPro"/>
</dbReference>
<dbReference type="GO" id="GO:0008483">
    <property type="term" value="F:transaminase activity"/>
    <property type="evidence" value="ECO:0007669"/>
    <property type="project" value="UniProtKB-KW"/>
</dbReference>
<dbReference type="Proteomes" id="UP000216411">
    <property type="component" value="Unassembled WGS sequence"/>
</dbReference>
<dbReference type="CDD" id="cd00609">
    <property type="entry name" value="AAT_like"/>
    <property type="match status" value="1"/>
</dbReference>
<dbReference type="AlphaFoldDB" id="A0A255IX17"/>
<name>A0A255IX17_9FIRM</name>
<dbReference type="EMBL" id="NOKA02000001">
    <property type="protein sequence ID" value="RDY33133.1"/>
    <property type="molecule type" value="Genomic_DNA"/>
</dbReference>
<dbReference type="Proteomes" id="UP000247523">
    <property type="component" value="Unassembled WGS sequence"/>
</dbReference>
<reference evidence="5 6" key="1">
    <citation type="journal article" date="2017" name="Genome Announc.">
        <title>Draft Genome Sequence of a Sporulating and Motile Strain of Lachnotalea glycerini Isolated from Water in Quebec City, Canada.</title>
        <authorList>
            <person name="Maheux A.F."/>
            <person name="Boudreau D.K."/>
            <person name="Berube E."/>
            <person name="Boissinot M."/>
            <person name="Raymond F."/>
            <person name="Brodeur S."/>
            <person name="Corbeil J."/>
            <person name="Isabel S."/>
            <person name="Omar R.F."/>
            <person name="Bergeron M.G."/>
        </authorList>
    </citation>
    <scope>NUCLEOTIDE SEQUENCE [LARGE SCALE GENOMIC DNA]</scope>
    <source>
        <strain evidence="5 6">CCRI-19302</strain>
    </source>
</reference>
<reference evidence="4 7" key="2">
    <citation type="submission" date="2018-05" db="EMBL/GenBank/DDBJ databases">
        <title>Genomic Encyclopedia of Type Strains, Phase IV (KMG-IV): sequencing the most valuable type-strain genomes for metagenomic binning, comparative biology and taxonomic classification.</title>
        <authorList>
            <person name="Goeker M."/>
        </authorList>
    </citation>
    <scope>NUCLEOTIDE SEQUENCE [LARGE SCALE GENOMIC DNA]</scope>
    <source>
        <strain evidence="4 7">DSM 28816</strain>
    </source>
</reference>
<comment type="caution">
    <text evidence="4">The sequence shown here is derived from an EMBL/GenBank/DDBJ whole genome shotgun (WGS) entry which is preliminary data.</text>
</comment>
<reference evidence="5" key="3">
    <citation type="submission" date="2018-07" db="EMBL/GenBank/DDBJ databases">
        <authorList>
            <person name="Quirk P.G."/>
            <person name="Krulwich T.A."/>
        </authorList>
    </citation>
    <scope>NUCLEOTIDE SEQUENCE</scope>
    <source>
        <strain evidence="5">CCRI-19302</strain>
    </source>
</reference>
<dbReference type="OrthoDB" id="9813612at2"/>
<sequence>MINEHGGDIYKHKNVIDFSANINPLGLPRGVKIALMDCIDKTVHYPDINCEALREKLAFKYSIKKDYLICGNGAADLIFAISVALKPRKALILAPTFVEYEQSLRAGGSKIFYYNLKEDQHFQLNKNFLNCITSDYDMIFLCNPNNPTGEIIQKPLLMQIIEKCHKHNIILIVDECFNSFLENPEAESVMQEVANYDNLIVLNAFTKLYAMPGIRLGFGAMSNMRIRELIEKSTQPWNVSVLAQEAGLAALEETEYVTKTMELITQEREFLITQLKQSGYQVYGSKANYIFFRGEKGLFEKCLLNQILIRDCSNYRGLEEGYYRIAVKTHEENEKFLESLHS</sequence>
<dbReference type="PANTHER" id="PTHR42885:SF1">
    <property type="entry name" value="THREONINE-PHOSPHATE DECARBOXYLASE"/>
    <property type="match status" value="1"/>
</dbReference>
<gene>
    <name evidence="4" type="ORF">C8E03_101434</name>
    <name evidence="5" type="ORF">CG710_000990</name>
</gene>
<dbReference type="Gene3D" id="3.90.1150.10">
    <property type="entry name" value="Aspartate Aminotransferase, domain 1"/>
    <property type="match status" value="1"/>
</dbReference>
<evidence type="ECO:0000313" key="7">
    <source>
        <dbReference type="Proteomes" id="UP000247523"/>
    </source>
</evidence>
<dbReference type="Gene3D" id="3.40.640.10">
    <property type="entry name" value="Type I PLP-dependent aspartate aminotransferase-like (Major domain)"/>
    <property type="match status" value="1"/>
</dbReference>
<dbReference type="PANTHER" id="PTHR42885">
    <property type="entry name" value="HISTIDINOL-PHOSPHATE AMINOTRANSFERASE-RELATED"/>
    <property type="match status" value="1"/>
</dbReference>
<dbReference type="RefSeq" id="WP_094375641.1">
    <property type="nucleotide sequence ID" value="NZ_NOKA02000001.1"/>
</dbReference>
<evidence type="ECO:0000256" key="1">
    <source>
        <dbReference type="ARBA" id="ARBA00001933"/>
    </source>
</evidence>
<evidence type="ECO:0000313" key="4">
    <source>
        <dbReference type="EMBL" id="PXV95804.1"/>
    </source>
</evidence>
<dbReference type="InterPro" id="IPR015422">
    <property type="entry name" value="PyrdxlP-dep_Trfase_small"/>
</dbReference>
<feature type="domain" description="Aminotransferase class I/classII large" evidence="3">
    <location>
        <begin position="14"/>
        <end position="340"/>
    </location>
</feature>
<keyword evidence="5" id="KW-0032">Aminotransferase</keyword>
<accession>A0A255IX17</accession>
<dbReference type="InterPro" id="IPR004839">
    <property type="entry name" value="Aminotransferase_I/II_large"/>
</dbReference>
<dbReference type="Pfam" id="PF00155">
    <property type="entry name" value="Aminotran_1_2"/>
    <property type="match status" value="1"/>
</dbReference>